<reference evidence="1 2" key="1">
    <citation type="journal article" date="2015" name="Genome Announc.">
        <title>Complete Genome Sequence of the Type Strain Corynebacterium testudinoris DSM 44614, Recovered from Necrotic Lesions in the Mouth of a Tortoise.</title>
        <authorList>
            <person name="Ruckert C."/>
            <person name="Kriete M."/>
            <person name="Jaenicke S."/>
            <person name="Winkler A."/>
            <person name="Tauch A."/>
        </authorList>
    </citation>
    <scope>NUCLEOTIDE SEQUENCE [LARGE SCALE GENOMIC DNA]</scope>
    <source>
        <strain evidence="1 2">DSM 44614</strain>
    </source>
</reference>
<organism evidence="1 2">
    <name type="scientific">Corynebacterium testudinoris</name>
    <dbReference type="NCBI Taxonomy" id="136857"/>
    <lineage>
        <taxon>Bacteria</taxon>
        <taxon>Bacillati</taxon>
        <taxon>Actinomycetota</taxon>
        <taxon>Actinomycetes</taxon>
        <taxon>Mycobacteriales</taxon>
        <taxon>Corynebacteriaceae</taxon>
        <taxon>Corynebacterium</taxon>
    </lineage>
</organism>
<keyword evidence="2" id="KW-1185">Reference proteome</keyword>
<dbReference type="AlphaFoldDB" id="A0A0G3H861"/>
<accession>A0A0G3H861</accession>
<dbReference type="EMBL" id="CP011545">
    <property type="protein sequence ID" value="AKK09539.1"/>
    <property type="molecule type" value="Genomic_DNA"/>
</dbReference>
<gene>
    <name evidence="1" type="ORF">CTEST_10595</name>
</gene>
<reference evidence="2" key="2">
    <citation type="submission" date="2015-05" db="EMBL/GenBank/DDBJ databases">
        <title>Complete genome sequence of Corynebacterium testudinoris DSM 44614, recovered from necrotic lesions in the mouth of a tortoise.</title>
        <authorList>
            <person name="Ruckert C."/>
            <person name="Albersmeier A."/>
            <person name="Winkler A."/>
            <person name="Tauch A."/>
        </authorList>
    </citation>
    <scope>NUCLEOTIDE SEQUENCE [LARGE SCALE GENOMIC DNA]</scope>
    <source>
        <strain evidence="2">DSM 44614</strain>
    </source>
</reference>
<evidence type="ECO:0000313" key="1">
    <source>
        <dbReference type="EMBL" id="AKK09539.1"/>
    </source>
</evidence>
<dbReference type="KEGG" id="cted:CTEST_10595"/>
<evidence type="ECO:0000313" key="2">
    <source>
        <dbReference type="Proteomes" id="UP000035540"/>
    </source>
</evidence>
<dbReference type="Proteomes" id="UP000035540">
    <property type="component" value="Chromosome"/>
</dbReference>
<protein>
    <submittedName>
        <fullName evidence="1">Uncharacterized protein</fullName>
    </submittedName>
</protein>
<dbReference type="STRING" id="136857.CTEST_10595"/>
<name>A0A0G3H861_9CORY</name>
<sequence length="103" mass="10572">MGAGADHFGEGGVAALLVDGRAQVREHPHLKAFVEAVEDRRPHAMVGGNPHHIKLVDTPLPQPLRQAFAAFGGSFAAFGGSFEAGVGGGVGTFAEEGVDKRGV</sequence>
<proteinExistence type="predicted"/>